<organism evidence="5 6">
    <name type="scientific">Sphingobium algorifonticola</name>
    <dbReference type="NCBI Taxonomy" id="2008318"/>
    <lineage>
        <taxon>Bacteria</taxon>
        <taxon>Pseudomonadati</taxon>
        <taxon>Pseudomonadota</taxon>
        <taxon>Alphaproteobacteria</taxon>
        <taxon>Sphingomonadales</taxon>
        <taxon>Sphingomonadaceae</taxon>
        <taxon>Sphingobium</taxon>
    </lineage>
</organism>
<dbReference type="PANTHER" id="PTHR12919">
    <property type="entry name" value="30S RIBOSOMAL PROTEIN S16"/>
    <property type="match status" value="1"/>
</dbReference>
<dbReference type="OrthoDB" id="9807878at2"/>
<keyword evidence="2 3" id="KW-0687">Ribonucleoprotein</keyword>
<dbReference type="GO" id="GO:0003735">
    <property type="term" value="F:structural constituent of ribosome"/>
    <property type="evidence" value="ECO:0007669"/>
    <property type="project" value="InterPro"/>
</dbReference>
<feature type="compositionally biased region" description="Basic and acidic residues" evidence="4">
    <location>
        <begin position="95"/>
        <end position="129"/>
    </location>
</feature>
<dbReference type="GO" id="GO:0005737">
    <property type="term" value="C:cytoplasm"/>
    <property type="evidence" value="ECO:0007669"/>
    <property type="project" value="UniProtKB-ARBA"/>
</dbReference>
<dbReference type="AlphaFoldDB" id="A0A437JBC8"/>
<dbReference type="InterPro" id="IPR000307">
    <property type="entry name" value="Ribosomal_bS16"/>
</dbReference>
<evidence type="ECO:0000256" key="4">
    <source>
        <dbReference type="SAM" id="MobiDB-lite"/>
    </source>
</evidence>
<evidence type="ECO:0000256" key="2">
    <source>
        <dbReference type="ARBA" id="ARBA00023274"/>
    </source>
</evidence>
<dbReference type="Proteomes" id="UP000282977">
    <property type="component" value="Unassembled WGS sequence"/>
</dbReference>
<evidence type="ECO:0000313" key="6">
    <source>
        <dbReference type="Proteomes" id="UP000282977"/>
    </source>
</evidence>
<name>A0A437JBC8_9SPHN</name>
<comment type="similarity">
    <text evidence="3">Belongs to the bacterial ribosomal protein bS16 family.</text>
</comment>
<protein>
    <recommendedName>
        <fullName evidence="3">Small ribosomal subunit protein bS16</fullName>
    </recommendedName>
</protein>
<evidence type="ECO:0000256" key="1">
    <source>
        <dbReference type="ARBA" id="ARBA00022980"/>
    </source>
</evidence>
<dbReference type="NCBIfam" id="TIGR00002">
    <property type="entry name" value="S16"/>
    <property type="match status" value="1"/>
</dbReference>
<keyword evidence="6" id="KW-1185">Reference proteome</keyword>
<feature type="compositionally biased region" description="Low complexity" evidence="4">
    <location>
        <begin position="139"/>
        <end position="155"/>
    </location>
</feature>
<dbReference type="Gene3D" id="3.30.1320.10">
    <property type="match status" value="1"/>
</dbReference>
<dbReference type="GO" id="GO:0015935">
    <property type="term" value="C:small ribosomal subunit"/>
    <property type="evidence" value="ECO:0007669"/>
    <property type="project" value="TreeGrafter"/>
</dbReference>
<keyword evidence="1 3" id="KW-0689">Ribosomal protein</keyword>
<feature type="region of interest" description="Disordered" evidence="4">
    <location>
        <begin position="80"/>
        <end position="163"/>
    </location>
</feature>
<proteinExistence type="inferred from homology"/>
<dbReference type="RefSeq" id="WP_127688616.1">
    <property type="nucleotide sequence ID" value="NZ_RZUL01000001.1"/>
</dbReference>
<dbReference type="HAMAP" id="MF_00385">
    <property type="entry name" value="Ribosomal_bS16"/>
    <property type="match status" value="1"/>
</dbReference>
<dbReference type="SUPFAM" id="SSF54565">
    <property type="entry name" value="Ribosomal protein S16"/>
    <property type="match status" value="1"/>
</dbReference>
<dbReference type="PANTHER" id="PTHR12919:SF20">
    <property type="entry name" value="SMALL RIBOSOMAL SUBUNIT PROTEIN BS16M"/>
    <property type="match status" value="1"/>
</dbReference>
<evidence type="ECO:0000313" key="5">
    <source>
        <dbReference type="EMBL" id="RVT43080.1"/>
    </source>
</evidence>
<reference evidence="5 6" key="1">
    <citation type="submission" date="2019-01" db="EMBL/GenBank/DDBJ databases">
        <authorList>
            <person name="Chen W.-M."/>
        </authorList>
    </citation>
    <scope>NUCLEOTIDE SEQUENCE [LARGE SCALE GENOMIC DNA]</scope>
    <source>
        <strain evidence="5 6">TLA-22</strain>
    </source>
</reference>
<dbReference type="InterPro" id="IPR023803">
    <property type="entry name" value="Ribosomal_bS16_dom_sf"/>
</dbReference>
<evidence type="ECO:0000256" key="3">
    <source>
        <dbReference type="HAMAP-Rule" id="MF_00385"/>
    </source>
</evidence>
<dbReference type="Pfam" id="PF00886">
    <property type="entry name" value="Ribosomal_S16"/>
    <property type="match status" value="1"/>
</dbReference>
<comment type="caution">
    <text evidence="5">The sequence shown here is derived from an EMBL/GenBank/DDBJ whole genome shotgun (WGS) entry which is preliminary data.</text>
</comment>
<gene>
    <name evidence="3" type="primary">rpsP</name>
    <name evidence="5" type="ORF">ENE74_00095</name>
</gene>
<dbReference type="GO" id="GO:0006412">
    <property type="term" value="P:translation"/>
    <property type="evidence" value="ECO:0007669"/>
    <property type="project" value="UniProtKB-UniRule"/>
</dbReference>
<sequence length="163" mass="17477">MATAIRLSRGGSKKRPYYRIVVTDSRSSRDGKFIERIGSYNPLLAKDDDKRVVLDIDRAKHWVSVGAQPSDRVLRFLDAAGVTERAPRNNPNKGKPGEKATERAEERAAKLAEAEEAKKAAEEAAKAPVEEPAAEEPAAEAAADEAPAAEAPAAESAEEKAEG</sequence>
<dbReference type="EMBL" id="RZUL01000001">
    <property type="protein sequence ID" value="RVT43080.1"/>
    <property type="molecule type" value="Genomic_DNA"/>
</dbReference>
<accession>A0A437JBC8</accession>